<evidence type="ECO:0000256" key="11">
    <source>
        <dbReference type="HAMAP-Rule" id="MF_01633"/>
    </source>
</evidence>
<evidence type="ECO:0000256" key="10">
    <source>
        <dbReference type="ARBA" id="ARBA00047890"/>
    </source>
</evidence>
<evidence type="ECO:0000313" key="13">
    <source>
        <dbReference type="Proteomes" id="UP000317369"/>
    </source>
</evidence>
<evidence type="ECO:0000256" key="5">
    <source>
        <dbReference type="ARBA" id="ARBA00022785"/>
    </source>
</evidence>
<feature type="binding site" evidence="11">
    <location>
        <position position="205"/>
    </location>
    <ligand>
        <name>Zn(2+)</name>
        <dbReference type="ChEBI" id="CHEBI:29105"/>
    </ligand>
</feature>
<dbReference type="GO" id="GO:0005524">
    <property type="term" value="F:ATP binding"/>
    <property type="evidence" value="ECO:0007669"/>
    <property type="project" value="UniProtKB-UniRule"/>
</dbReference>
<dbReference type="OrthoDB" id="9789567at2"/>
<evidence type="ECO:0000313" key="12">
    <source>
        <dbReference type="EMBL" id="QDU35460.1"/>
    </source>
</evidence>
<protein>
    <recommendedName>
        <fullName evidence="9 11">7-cyano-7-deazaguanine synthase</fullName>
        <ecNumber evidence="9 11">6.3.4.20</ecNumber>
    </recommendedName>
    <alternativeName>
        <fullName evidence="11">7-cyano-7-carbaguanine synthase</fullName>
    </alternativeName>
    <alternativeName>
        <fullName evidence="11">PreQ(0) synthase</fullName>
    </alternativeName>
    <alternativeName>
        <fullName evidence="11">Queuosine biosynthesis protein QueC</fullName>
    </alternativeName>
</protein>
<dbReference type="HAMAP" id="MF_01633">
    <property type="entry name" value="QueC"/>
    <property type="match status" value="1"/>
</dbReference>
<evidence type="ECO:0000256" key="8">
    <source>
        <dbReference type="ARBA" id="ARBA00037993"/>
    </source>
</evidence>
<dbReference type="PANTHER" id="PTHR42914">
    <property type="entry name" value="7-CYANO-7-DEAZAGUANINE SYNTHASE"/>
    <property type="match status" value="1"/>
</dbReference>
<dbReference type="UniPathway" id="UPA00391"/>
<proteinExistence type="inferred from homology"/>
<evidence type="ECO:0000256" key="2">
    <source>
        <dbReference type="ARBA" id="ARBA00022598"/>
    </source>
</evidence>
<dbReference type="GO" id="GO:0008616">
    <property type="term" value="P:tRNA queuosine(34) biosynthetic process"/>
    <property type="evidence" value="ECO:0007669"/>
    <property type="project" value="UniProtKB-UniRule"/>
</dbReference>
<dbReference type="PANTHER" id="PTHR42914:SF1">
    <property type="entry name" value="7-CYANO-7-DEAZAGUANINE SYNTHASE"/>
    <property type="match status" value="1"/>
</dbReference>
<feature type="binding site" evidence="11">
    <location>
        <position position="211"/>
    </location>
    <ligand>
        <name>Zn(2+)</name>
        <dbReference type="ChEBI" id="CHEBI:29105"/>
    </ligand>
</feature>
<keyword evidence="5 11" id="KW-0671">Queuosine biosynthesis</keyword>
<evidence type="ECO:0000256" key="6">
    <source>
        <dbReference type="ARBA" id="ARBA00022833"/>
    </source>
</evidence>
<dbReference type="EC" id="6.3.4.20" evidence="9 11"/>
<dbReference type="RefSeq" id="WP_145081791.1">
    <property type="nucleotide sequence ID" value="NZ_CP036425.1"/>
</dbReference>
<dbReference type="InterPro" id="IPR018317">
    <property type="entry name" value="QueC"/>
</dbReference>
<comment type="similarity">
    <text evidence="8 11">Belongs to the QueC family.</text>
</comment>
<evidence type="ECO:0000256" key="7">
    <source>
        <dbReference type="ARBA" id="ARBA00022840"/>
    </source>
</evidence>
<keyword evidence="6 11" id="KW-0862">Zinc</keyword>
<comment type="pathway">
    <text evidence="1 11">Purine metabolism; 7-cyano-7-deazaguanine biosynthesis.</text>
</comment>
<evidence type="ECO:0000256" key="9">
    <source>
        <dbReference type="ARBA" id="ARBA00039149"/>
    </source>
</evidence>
<sequence length="249" mass="27598">MSTPNQTQITARPKTVLTFSGGLDSTTLLYYLQAEGHDTLTLSIDYGQRHKVELDYAERILQHLGIQHHKTIDLHCMNDLMQGSSLTQPDIDVPLGHYEEESMKQTVVPNRNMIILSLAAGWAISNQATYIAYAAHAGDHAIYPDCRPEFADACAKAIELADWHIVKLIRPFVDKTKGEIVKIGQELGVPYELTWSCYQGGSIHCGACGTCIERREAFMQAGVPDPTVYADAAPRMTLDDAGNAEIHWQ</sequence>
<dbReference type="GO" id="GO:0016879">
    <property type="term" value="F:ligase activity, forming carbon-nitrogen bonds"/>
    <property type="evidence" value="ECO:0007669"/>
    <property type="project" value="UniProtKB-UniRule"/>
</dbReference>
<evidence type="ECO:0000256" key="3">
    <source>
        <dbReference type="ARBA" id="ARBA00022723"/>
    </source>
</evidence>
<evidence type="ECO:0000256" key="1">
    <source>
        <dbReference type="ARBA" id="ARBA00005061"/>
    </source>
</evidence>
<keyword evidence="13" id="KW-1185">Reference proteome</keyword>
<feature type="binding site" evidence="11">
    <location>
        <begin position="19"/>
        <end position="29"/>
    </location>
    <ligand>
        <name>ATP</name>
        <dbReference type="ChEBI" id="CHEBI:30616"/>
    </ligand>
</feature>
<comment type="function">
    <text evidence="11">Catalyzes the ATP-dependent conversion of 7-carboxy-7-deazaguanine (CDG) to 7-cyano-7-deazaguanine (preQ(0)).</text>
</comment>
<dbReference type="Proteomes" id="UP000317369">
    <property type="component" value="Chromosome"/>
</dbReference>
<dbReference type="KEGG" id="pcor:KS4_35430"/>
<dbReference type="Pfam" id="PF06508">
    <property type="entry name" value="QueC"/>
    <property type="match status" value="1"/>
</dbReference>
<reference evidence="12 13" key="1">
    <citation type="submission" date="2019-02" db="EMBL/GenBank/DDBJ databases">
        <title>Deep-cultivation of Planctomycetes and their phenomic and genomic characterization uncovers novel biology.</title>
        <authorList>
            <person name="Wiegand S."/>
            <person name="Jogler M."/>
            <person name="Boedeker C."/>
            <person name="Pinto D."/>
            <person name="Vollmers J."/>
            <person name="Rivas-Marin E."/>
            <person name="Kohn T."/>
            <person name="Peeters S.H."/>
            <person name="Heuer A."/>
            <person name="Rast P."/>
            <person name="Oberbeckmann S."/>
            <person name="Bunk B."/>
            <person name="Jeske O."/>
            <person name="Meyerdierks A."/>
            <person name="Storesund J.E."/>
            <person name="Kallscheuer N."/>
            <person name="Luecker S."/>
            <person name="Lage O.M."/>
            <person name="Pohl T."/>
            <person name="Merkel B.J."/>
            <person name="Hornburger P."/>
            <person name="Mueller R.-W."/>
            <person name="Bruemmer F."/>
            <person name="Labrenz M."/>
            <person name="Spormann A.M."/>
            <person name="Op den Camp H."/>
            <person name="Overmann J."/>
            <person name="Amann R."/>
            <person name="Jetten M.S.M."/>
            <person name="Mascher T."/>
            <person name="Medema M.H."/>
            <person name="Devos D.P."/>
            <person name="Kaster A.-K."/>
            <person name="Ovreas L."/>
            <person name="Rohde M."/>
            <person name="Galperin M.Y."/>
            <person name="Jogler C."/>
        </authorList>
    </citation>
    <scope>NUCLEOTIDE SEQUENCE [LARGE SCALE GENOMIC DNA]</scope>
    <source>
        <strain evidence="12 13">KS4</strain>
    </source>
</reference>
<dbReference type="EMBL" id="CP036425">
    <property type="protein sequence ID" value="QDU35460.1"/>
    <property type="molecule type" value="Genomic_DNA"/>
</dbReference>
<dbReference type="GO" id="GO:0008270">
    <property type="term" value="F:zinc ion binding"/>
    <property type="evidence" value="ECO:0007669"/>
    <property type="project" value="UniProtKB-UniRule"/>
</dbReference>
<name>A0A517YZ03_9BACT</name>
<keyword evidence="2 11" id="KW-0436">Ligase</keyword>
<keyword evidence="7 11" id="KW-0067">ATP-binding</keyword>
<feature type="binding site" evidence="11">
    <location>
        <position position="197"/>
    </location>
    <ligand>
        <name>Zn(2+)</name>
        <dbReference type="ChEBI" id="CHEBI:29105"/>
    </ligand>
</feature>
<gene>
    <name evidence="12" type="primary">queC_2</name>
    <name evidence="11" type="synonym">queC</name>
    <name evidence="12" type="ORF">KS4_35430</name>
</gene>
<comment type="catalytic activity">
    <reaction evidence="10 11">
        <text>7-carboxy-7-carbaguanine + NH4(+) + 2 ATP = 7-cyano-7-carbaguanine + 2 AMP + 2 diphosphate + 2 H(+)</text>
        <dbReference type="Rhea" id="RHEA:27982"/>
        <dbReference type="ChEBI" id="CHEBI:15378"/>
        <dbReference type="ChEBI" id="CHEBI:28938"/>
        <dbReference type="ChEBI" id="CHEBI:30616"/>
        <dbReference type="ChEBI" id="CHEBI:33019"/>
        <dbReference type="ChEBI" id="CHEBI:45075"/>
        <dbReference type="ChEBI" id="CHEBI:61036"/>
        <dbReference type="ChEBI" id="CHEBI:456215"/>
        <dbReference type="EC" id="6.3.4.20"/>
    </reaction>
</comment>
<feature type="binding site" evidence="11">
    <location>
        <position position="208"/>
    </location>
    <ligand>
        <name>Zn(2+)</name>
        <dbReference type="ChEBI" id="CHEBI:29105"/>
    </ligand>
</feature>
<organism evidence="12 13">
    <name type="scientific">Poriferisphaera corsica</name>
    <dbReference type="NCBI Taxonomy" id="2528020"/>
    <lineage>
        <taxon>Bacteria</taxon>
        <taxon>Pseudomonadati</taxon>
        <taxon>Planctomycetota</taxon>
        <taxon>Phycisphaerae</taxon>
        <taxon>Phycisphaerales</taxon>
        <taxon>Phycisphaeraceae</taxon>
        <taxon>Poriferisphaera</taxon>
    </lineage>
</organism>
<dbReference type="NCBIfam" id="TIGR00364">
    <property type="entry name" value="7-cyano-7-deazaguanine synthase QueC"/>
    <property type="match status" value="1"/>
</dbReference>
<accession>A0A517YZ03</accession>
<dbReference type="CDD" id="cd01995">
    <property type="entry name" value="QueC-like"/>
    <property type="match status" value="1"/>
</dbReference>
<dbReference type="SUPFAM" id="SSF52402">
    <property type="entry name" value="Adenine nucleotide alpha hydrolases-like"/>
    <property type="match status" value="1"/>
</dbReference>
<dbReference type="AlphaFoldDB" id="A0A517YZ03"/>
<keyword evidence="4 11" id="KW-0547">Nucleotide-binding</keyword>
<dbReference type="InterPro" id="IPR014729">
    <property type="entry name" value="Rossmann-like_a/b/a_fold"/>
</dbReference>
<comment type="cofactor">
    <cofactor evidence="11">
        <name>Zn(2+)</name>
        <dbReference type="ChEBI" id="CHEBI:29105"/>
    </cofactor>
    <text evidence="11">Binds 1 zinc ion per subunit.</text>
</comment>
<dbReference type="Gene3D" id="3.40.50.620">
    <property type="entry name" value="HUPs"/>
    <property type="match status" value="1"/>
</dbReference>
<dbReference type="PIRSF" id="PIRSF006293">
    <property type="entry name" value="ExsB"/>
    <property type="match status" value="1"/>
</dbReference>
<keyword evidence="3 11" id="KW-0479">Metal-binding</keyword>
<evidence type="ECO:0000256" key="4">
    <source>
        <dbReference type="ARBA" id="ARBA00022741"/>
    </source>
</evidence>